<feature type="region of interest" description="Disordered" evidence="3">
    <location>
        <begin position="172"/>
        <end position="292"/>
    </location>
</feature>
<feature type="region of interest" description="Disordered" evidence="3">
    <location>
        <begin position="73"/>
        <end position="101"/>
    </location>
</feature>
<evidence type="ECO:0000256" key="2">
    <source>
        <dbReference type="PROSITE-ProRule" id="PRU00267"/>
    </source>
</evidence>
<evidence type="ECO:0000259" key="4">
    <source>
        <dbReference type="PROSITE" id="PS50118"/>
    </source>
</evidence>
<dbReference type="PANTHER" id="PTHR48112">
    <property type="entry name" value="HIGH MOBILITY GROUP PROTEIN DSP1"/>
    <property type="match status" value="1"/>
</dbReference>
<keyword evidence="1 2" id="KW-0238">DNA-binding</keyword>
<accession>A0AAD6GHN5</accession>
<gene>
    <name evidence="5" type="ORF">N7494_003344</name>
</gene>
<dbReference type="Pfam" id="PF00505">
    <property type="entry name" value="HMG_box"/>
    <property type="match status" value="1"/>
</dbReference>
<dbReference type="PROSITE" id="PS50118">
    <property type="entry name" value="HMG_BOX_2"/>
    <property type="match status" value="1"/>
</dbReference>
<evidence type="ECO:0000313" key="5">
    <source>
        <dbReference type="EMBL" id="KAJ5545759.1"/>
    </source>
</evidence>
<feature type="compositionally biased region" description="Basic residues" evidence="3">
    <location>
        <begin position="280"/>
        <end position="292"/>
    </location>
</feature>
<dbReference type="InterPro" id="IPR009071">
    <property type="entry name" value="HMG_box_dom"/>
</dbReference>
<dbReference type="Gene3D" id="1.10.30.10">
    <property type="entry name" value="High mobility group box domain"/>
    <property type="match status" value="1"/>
</dbReference>
<sequence length="292" mass="31974">MSPTDSKAEQATVQVNVDELRASKDAMLMRLMSLQAYIADLSKAYLEHANNVISGGPATIDIPAVPAGLNVSHFERTSSPGAKSEAGTKKRKRAPVDPNAPKRALTPYFLYMQSNRSKIAADLGDVAKPKDVADEGTRRWQEMPASQKEIWKELYLQNYEKYKVDMAAYKAGKEEEQDPAATQLQADFADAPKEVSDNETSSSEDEEDDEEESGESSPSPAQPPPKEKTPRSTKRRRGSDSKKEVPESAVKQPSPPKRGSRSKKAEPAAKETPAAETKTPKGKSRKRKSEAA</sequence>
<dbReference type="PANTHER" id="PTHR48112:SF5">
    <property type="entry name" value="BOX PROTEIN, PUTATIVE (AFU_ORTHOLOGUE AFUA_1G04550)-RELATED"/>
    <property type="match status" value="1"/>
</dbReference>
<dbReference type="InterPro" id="IPR050342">
    <property type="entry name" value="HMGB"/>
</dbReference>
<feature type="DNA-binding region" description="HMG box" evidence="2">
    <location>
        <begin position="101"/>
        <end position="170"/>
    </location>
</feature>
<protein>
    <recommendedName>
        <fullName evidence="4">HMG box domain-containing protein</fullName>
    </recommendedName>
</protein>
<proteinExistence type="predicted"/>
<dbReference type="GO" id="GO:0005634">
    <property type="term" value="C:nucleus"/>
    <property type="evidence" value="ECO:0007669"/>
    <property type="project" value="UniProtKB-UniRule"/>
</dbReference>
<keyword evidence="2" id="KW-0539">Nucleus</keyword>
<reference evidence="5 6" key="1">
    <citation type="journal article" date="2023" name="IMA Fungus">
        <title>Comparative genomic study of the Penicillium genus elucidates a diverse pangenome and 15 lateral gene transfer events.</title>
        <authorList>
            <person name="Petersen C."/>
            <person name="Sorensen T."/>
            <person name="Nielsen M.R."/>
            <person name="Sondergaard T.E."/>
            <person name="Sorensen J.L."/>
            <person name="Fitzpatrick D.A."/>
            <person name="Frisvad J.C."/>
            <person name="Nielsen K.L."/>
        </authorList>
    </citation>
    <scope>NUCLEOTIDE SEQUENCE [LARGE SCALE GENOMIC DNA]</scope>
    <source>
        <strain evidence="5 6">IBT 35679</strain>
    </source>
</reference>
<dbReference type="GO" id="GO:0003677">
    <property type="term" value="F:DNA binding"/>
    <property type="evidence" value="ECO:0007669"/>
    <property type="project" value="UniProtKB-UniRule"/>
</dbReference>
<dbReference type="SUPFAM" id="SSF47095">
    <property type="entry name" value="HMG-box"/>
    <property type="match status" value="1"/>
</dbReference>
<dbReference type="AlphaFoldDB" id="A0AAD6GHN5"/>
<dbReference type="InterPro" id="IPR036910">
    <property type="entry name" value="HMG_box_dom_sf"/>
</dbReference>
<dbReference type="SMART" id="SM00398">
    <property type="entry name" value="HMG"/>
    <property type="match status" value="1"/>
</dbReference>
<comment type="caution">
    <text evidence="5">The sequence shown here is derived from an EMBL/GenBank/DDBJ whole genome shotgun (WGS) entry which is preliminary data.</text>
</comment>
<name>A0AAD6GHN5_9EURO</name>
<feature type="domain" description="HMG box" evidence="4">
    <location>
        <begin position="101"/>
        <end position="170"/>
    </location>
</feature>
<evidence type="ECO:0000256" key="3">
    <source>
        <dbReference type="SAM" id="MobiDB-lite"/>
    </source>
</evidence>
<dbReference type="Proteomes" id="UP001220324">
    <property type="component" value="Unassembled WGS sequence"/>
</dbReference>
<keyword evidence="6" id="KW-1185">Reference proteome</keyword>
<organism evidence="5 6">
    <name type="scientific">Penicillium frequentans</name>
    <dbReference type="NCBI Taxonomy" id="3151616"/>
    <lineage>
        <taxon>Eukaryota</taxon>
        <taxon>Fungi</taxon>
        <taxon>Dikarya</taxon>
        <taxon>Ascomycota</taxon>
        <taxon>Pezizomycotina</taxon>
        <taxon>Eurotiomycetes</taxon>
        <taxon>Eurotiomycetidae</taxon>
        <taxon>Eurotiales</taxon>
        <taxon>Aspergillaceae</taxon>
        <taxon>Penicillium</taxon>
    </lineage>
</organism>
<evidence type="ECO:0000313" key="6">
    <source>
        <dbReference type="Proteomes" id="UP001220324"/>
    </source>
</evidence>
<dbReference type="EMBL" id="JAQIZZ010000003">
    <property type="protein sequence ID" value="KAJ5545759.1"/>
    <property type="molecule type" value="Genomic_DNA"/>
</dbReference>
<feature type="compositionally biased region" description="Acidic residues" evidence="3">
    <location>
        <begin position="202"/>
        <end position="214"/>
    </location>
</feature>
<evidence type="ECO:0000256" key="1">
    <source>
        <dbReference type="ARBA" id="ARBA00023125"/>
    </source>
</evidence>